<comment type="caution">
    <text evidence="1">The sequence shown here is derived from an EMBL/GenBank/DDBJ whole genome shotgun (WGS) entry which is preliminary data.</text>
</comment>
<protein>
    <submittedName>
        <fullName evidence="1">Uncharacterized protein</fullName>
    </submittedName>
</protein>
<gene>
    <name evidence="1" type="ORF">L1987_68708</name>
</gene>
<dbReference type="EMBL" id="CM042040">
    <property type="protein sequence ID" value="KAI3717224.1"/>
    <property type="molecule type" value="Genomic_DNA"/>
</dbReference>
<organism evidence="1 2">
    <name type="scientific">Smallanthus sonchifolius</name>
    <dbReference type="NCBI Taxonomy" id="185202"/>
    <lineage>
        <taxon>Eukaryota</taxon>
        <taxon>Viridiplantae</taxon>
        <taxon>Streptophyta</taxon>
        <taxon>Embryophyta</taxon>
        <taxon>Tracheophyta</taxon>
        <taxon>Spermatophyta</taxon>
        <taxon>Magnoliopsida</taxon>
        <taxon>eudicotyledons</taxon>
        <taxon>Gunneridae</taxon>
        <taxon>Pentapetalae</taxon>
        <taxon>asterids</taxon>
        <taxon>campanulids</taxon>
        <taxon>Asterales</taxon>
        <taxon>Asteraceae</taxon>
        <taxon>Asteroideae</taxon>
        <taxon>Heliantheae alliance</taxon>
        <taxon>Millerieae</taxon>
        <taxon>Smallanthus</taxon>
    </lineage>
</organism>
<sequence length="395" mass="44936">MTKNKVKENEEEAKVTGACLREEPELKRRKMSVKRDFPPGCRPSGTNDDTQEPDGESMASDTEEEPKESMIEGEVYGDNEDFVLLKNEDLLEVSKLGLWRQTSSRGEDDLFLQYFLSSLLFSFGGYTKINPNDDDAMVPGSWDGNIRFTVCQSPFSLEVPSNDPSGVSAHSVQTLQTTEYDENKELQFKMARANRKQKLASKKLNPSSSSALQCGYSKKSSKKIYSGYNKGSDQDGRVVYTRDNVKLSLLMRKMLTCSDVGDLGRILLPKREVEENLPCLATKQGVDIVIREVFSDTQWRMKYRFWANQKGNIYLFDQCANFVKKNSLQAGDHLELYHDNQKNLYYTVQKKGKGAAQPSNLQENVRESYLSMMLEASGEEELSWRLLMKELNGKE</sequence>
<name>A0ACB9B3Y1_9ASTR</name>
<dbReference type="Proteomes" id="UP001056120">
    <property type="component" value="Linkage Group LG23"/>
</dbReference>
<proteinExistence type="predicted"/>
<reference evidence="2" key="1">
    <citation type="journal article" date="2022" name="Mol. Ecol. Resour.">
        <title>The genomes of chicory, endive, great burdock and yacon provide insights into Asteraceae palaeo-polyploidization history and plant inulin production.</title>
        <authorList>
            <person name="Fan W."/>
            <person name="Wang S."/>
            <person name="Wang H."/>
            <person name="Wang A."/>
            <person name="Jiang F."/>
            <person name="Liu H."/>
            <person name="Zhao H."/>
            <person name="Xu D."/>
            <person name="Zhang Y."/>
        </authorList>
    </citation>
    <scope>NUCLEOTIDE SEQUENCE [LARGE SCALE GENOMIC DNA]</scope>
    <source>
        <strain evidence="2">cv. Yunnan</strain>
    </source>
</reference>
<keyword evidence="2" id="KW-1185">Reference proteome</keyword>
<evidence type="ECO:0000313" key="1">
    <source>
        <dbReference type="EMBL" id="KAI3717224.1"/>
    </source>
</evidence>
<accession>A0ACB9B3Y1</accession>
<evidence type="ECO:0000313" key="2">
    <source>
        <dbReference type="Proteomes" id="UP001056120"/>
    </source>
</evidence>
<reference evidence="1 2" key="2">
    <citation type="journal article" date="2022" name="Mol. Ecol. Resour.">
        <title>The genomes of chicory, endive, great burdock and yacon provide insights into Asteraceae paleo-polyploidization history and plant inulin production.</title>
        <authorList>
            <person name="Fan W."/>
            <person name="Wang S."/>
            <person name="Wang H."/>
            <person name="Wang A."/>
            <person name="Jiang F."/>
            <person name="Liu H."/>
            <person name="Zhao H."/>
            <person name="Xu D."/>
            <person name="Zhang Y."/>
        </authorList>
    </citation>
    <scope>NUCLEOTIDE SEQUENCE [LARGE SCALE GENOMIC DNA]</scope>
    <source>
        <strain evidence="2">cv. Yunnan</strain>
        <tissue evidence="1">Leaves</tissue>
    </source>
</reference>